<dbReference type="AlphaFoldDB" id="A0A8K0TD60"/>
<sequence length="85" mass="9826">DSFKEVASLRERVRPYRLAIGRLNLDVLDTTWSDGQNRRVDTSHVQDLVTTFKIQGLQRTAEAYYIRVLYSRDEVRKVEALGRGG</sequence>
<dbReference type="OrthoDB" id="4828201at2759"/>
<organism evidence="1 2">
    <name type="scientific">Plectosphaerella cucumerina</name>
    <dbReference type="NCBI Taxonomy" id="40658"/>
    <lineage>
        <taxon>Eukaryota</taxon>
        <taxon>Fungi</taxon>
        <taxon>Dikarya</taxon>
        <taxon>Ascomycota</taxon>
        <taxon>Pezizomycotina</taxon>
        <taxon>Sordariomycetes</taxon>
        <taxon>Hypocreomycetidae</taxon>
        <taxon>Glomerellales</taxon>
        <taxon>Plectosphaerellaceae</taxon>
        <taxon>Plectosphaerella</taxon>
    </lineage>
</organism>
<proteinExistence type="predicted"/>
<keyword evidence="2" id="KW-1185">Reference proteome</keyword>
<reference evidence="1" key="1">
    <citation type="journal article" date="2021" name="Nat. Commun.">
        <title>Genetic determinants of endophytism in the Arabidopsis root mycobiome.</title>
        <authorList>
            <person name="Mesny F."/>
            <person name="Miyauchi S."/>
            <person name="Thiergart T."/>
            <person name="Pickel B."/>
            <person name="Atanasova L."/>
            <person name="Karlsson M."/>
            <person name="Huettel B."/>
            <person name="Barry K.W."/>
            <person name="Haridas S."/>
            <person name="Chen C."/>
            <person name="Bauer D."/>
            <person name="Andreopoulos W."/>
            <person name="Pangilinan J."/>
            <person name="LaButti K."/>
            <person name="Riley R."/>
            <person name="Lipzen A."/>
            <person name="Clum A."/>
            <person name="Drula E."/>
            <person name="Henrissat B."/>
            <person name="Kohler A."/>
            <person name="Grigoriev I.V."/>
            <person name="Martin F.M."/>
            <person name="Hacquard S."/>
        </authorList>
    </citation>
    <scope>NUCLEOTIDE SEQUENCE</scope>
    <source>
        <strain evidence="1">MPI-CAGE-AT-0016</strain>
    </source>
</reference>
<evidence type="ECO:0000313" key="1">
    <source>
        <dbReference type="EMBL" id="KAH7359472.1"/>
    </source>
</evidence>
<accession>A0A8K0TD60</accession>
<name>A0A8K0TD60_9PEZI</name>
<comment type="caution">
    <text evidence="1">The sequence shown here is derived from an EMBL/GenBank/DDBJ whole genome shotgun (WGS) entry which is preliminary data.</text>
</comment>
<gene>
    <name evidence="1" type="ORF">B0T11DRAFT_216113</name>
</gene>
<protein>
    <submittedName>
        <fullName evidence="1">Uncharacterized protein</fullName>
    </submittedName>
</protein>
<feature type="non-terminal residue" evidence="1">
    <location>
        <position position="1"/>
    </location>
</feature>
<dbReference type="Proteomes" id="UP000813385">
    <property type="component" value="Unassembled WGS sequence"/>
</dbReference>
<dbReference type="EMBL" id="JAGPXD010000004">
    <property type="protein sequence ID" value="KAH7359472.1"/>
    <property type="molecule type" value="Genomic_DNA"/>
</dbReference>
<feature type="non-terminal residue" evidence="1">
    <location>
        <position position="85"/>
    </location>
</feature>
<evidence type="ECO:0000313" key="2">
    <source>
        <dbReference type="Proteomes" id="UP000813385"/>
    </source>
</evidence>